<accession>A0A0D3JI27</accession>
<feature type="region of interest" description="Disordered" evidence="1">
    <location>
        <begin position="92"/>
        <end position="119"/>
    </location>
</feature>
<feature type="region of interest" description="Disordered" evidence="1">
    <location>
        <begin position="328"/>
        <end position="352"/>
    </location>
</feature>
<name>A0A0D3JI27_EMIH1</name>
<dbReference type="RefSeq" id="XP_005775591.1">
    <property type="nucleotide sequence ID" value="XM_005775534.1"/>
</dbReference>
<reference evidence="3" key="1">
    <citation type="journal article" date="2013" name="Nature">
        <title>Pan genome of the phytoplankton Emiliania underpins its global distribution.</title>
        <authorList>
            <person name="Read B.A."/>
            <person name="Kegel J."/>
            <person name="Klute M.J."/>
            <person name="Kuo A."/>
            <person name="Lefebvre S.C."/>
            <person name="Maumus F."/>
            <person name="Mayer C."/>
            <person name="Miller J."/>
            <person name="Monier A."/>
            <person name="Salamov A."/>
            <person name="Young J."/>
            <person name="Aguilar M."/>
            <person name="Claverie J.M."/>
            <person name="Frickenhaus S."/>
            <person name="Gonzalez K."/>
            <person name="Herman E.K."/>
            <person name="Lin Y.C."/>
            <person name="Napier J."/>
            <person name="Ogata H."/>
            <person name="Sarno A.F."/>
            <person name="Shmutz J."/>
            <person name="Schroeder D."/>
            <person name="de Vargas C."/>
            <person name="Verret F."/>
            <person name="von Dassow P."/>
            <person name="Valentin K."/>
            <person name="Van de Peer Y."/>
            <person name="Wheeler G."/>
            <person name="Dacks J.B."/>
            <person name="Delwiche C.F."/>
            <person name="Dyhrman S.T."/>
            <person name="Glockner G."/>
            <person name="John U."/>
            <person name="Richards T."/>
            <person name="Worden A.Z."/>
            <person name="Zhang X."/>
            <person name="Grigoriev I.V."/>
            <person name="Allen A.E."/>
            <person name="Bidle K."/>
            <person name="Borodovsky M."/>
            <person name="Bowler C."/>
            <person name="Brownlee C."/>
            <person name="Cock J.M."/>
            <person name="Elias M."/>
            <person name="Gladyshev V.N."/>
            <person name="Groth M."/>
            <person name="Guda C."/>
            <person name="Hadaegh A."/>
            <person name="Iglesias-Rodriguez M.D."/>
            <person name="Jenkins J."/>
            <person name="Jones B.M."/>
            <person name="Lawson T."/>
            <person name="Leese F."/>
            <person name="Lindquist E."/>
            <person name="Lobanov A."/>
            <person name="Lomsadze A."/>
            <person name="Malik S.B."/>
            <person name="Marsh M.E."/>
            <person name="Mackinder L."/>
            <person name="Mock T."/>
            <person name="Mueller-Roeber B."/>
            <person name="Pagarete A."/>
            <person name="Parker M."/>
            <person name="Probert I."/>
            <person name="Quesneville H."/>
            <person name="Raines C."/>
            <person name="Rensing S.A."/>
            <person name="Riano-Pachon D.M."/>
            <person name="Richier S."/>
            <person name="Rokitta S."/>
            <person name="Shiraiwa Y."/>
            <person name="Soanes D.M."/>
            <person name="van der Giezen M."/>
            <person name="Wahlund T.M."/>
            <person name="Williams B."/>
            <person name="Wilson W."/>
            <person name="Wolfe G."/>
            <person name="Wurch L.L."/>
        </authorList>
    </citation>
    <scope>NUCLEOTIDE SEQUENCE</scope>
</reference>
<evidence type="ECO:0000313" key="3">
    <source>
        <dbReference type="Proteomes" id="UP000013827"/>
    </source>
</evidence>
<dbReference type="EnsemblProtists" id="EOD23162">
    <property type="protein sequence ID" value="EOD23162"/>
    <property type="gene ID" value="EMIHUDRAFT_432198"/>
</dbReference>
<feature type="region of interest" description="Disordered" evidence="1">
    <location>
        <begin position="264"/>
        <end position="283"/>
    </location>
</feature>
<proteinExistence type="predicted"/>
<reference evidence="2" key="2">
    <citation type="submission" date="2024-10" db="UniProtKB">
        <authorList>
            <consortium name="EnsemblProtists"/>
        </authorList>
    </citation>
    <scope>IDENTIFICATION</scope>
</reference>
<dbReference type="GeneID" id="17268709"/>
<dbReference type="KEGG" id="ehx:EMIHUDRAFT_432198"/>
<feature type="region of interest" description="Disordered" evidence="1">
    <location>
        <begin position="1"/>
        <end position="50"/>
    </location>
</feature>
<feature type="compositionally biased region" description="Low complexity" evidence="1">
    <location>
        <begin position="329"/>
        <end position="338"/>
    </location>
</feature>
<evidence type="ECO:0000313" key="2">
    <source>
        <dbReference type="EnsemblProtists" id="EOD23162"/>
    </source>
</evidence>
<feature type="compositionally biased region" description="Basic residues" evidence="1">
    <location>
        <begin position="274"/>
        <end position="283"/>
    </location>
</feature>
<dbReference type="Proteomes" id="UP000013827">
    <property type="component" value="Unassembled WGS sequence"/>
</dbReference>
<sequence>AGHSATAAAPDDVGCSPAFSGQSTPAPPPPPPHRASGAASAASASASASAAADAQRGVGAVVAPPPKDGHVVPRLGARLPVVCLSRHHLAARLPPGARPRHDGSDPEAGRTGGRHVPPARGPAGVGLLPHARPAAQAAAQGRARPATARVAPVTRRLLLEGLGLGALRLCACAQGRRGGGPSGEGARPLYRLHDQHGAWVRLHVAARNLARRREARCRAAAAPLPLRRRPGPVEHVALPLQRDHDRAALRPAAPARQLAAHLDQATGPGEPSWLRHRHPRPDRRRTVELRPAPLPARRAAARRLARVLPRHLGPDRTAAARTEWLHEVPSPAAASRPPQQTGFCASAIRPFH</sequence>
<organism evidence="2 3">
    <name type="scientific">Emiliania huxleyi (strain CCMP1516)</name>
    <dbReference type="NCBI Taxonomy" id="280463"/>
    <lineage>
        <taxon>Eukaryota</taxon>
        <taxon>Haptista</taxon>
        <taxon>Haptophyta</taxon>
        <taxon>Prymnesiophyceae</taxon>
        <taxon>Isochrysidales</taxon>
        <taxon>Noelaerhabdaceae</taxon>
        <taxon>Emiliania</taxon>
    </lineage>
</organism>
<feature type="compositionally biased region" description="Low complexity" evidence="1">
    <location>
        <begin position="34"/>
        <end position="50"/>
    </location>
</feature>
<feature type="compositionally biased region" description="Basic and acidic residues" evidence="1">
    <location>
        <begin position="99"/>
        <end position="108"/>
    </location>
</feature>
<dbReference type="PaxDb" id="2903-EOD23162"/>
<dbReference type="AlphaFoldDB" id="A0A0D3JI27"/>
<evidence type="ECO:0000256" key="1">
    <source>
        <dbReference type="SAM" id="MobiDB-lite"/>
    </source>
</evidence>
<keyword evidence="3" id="KW-1185">Reference proteome</keyword>
<protein>
    <submittedName>
        <fullName evidence="2">Uncharacterized protein</fullName>
    </submittedName>
</protein>
<dbReference type="HOGENOM" id="CLU_788932_0_0_1"/>